<proteinExistence type="predicted"/>
<dbReference type="Proteomes" id="UP000570361">
    <property type="component" value="Unassembled WGS sequence"/>
</dbReference>
<evidence type="ECO:0000313" key="2">
    <source>
        <dbReference type="EMBL" id="MBB3110023.1"/>
    </source>
</evidence>
<dbReference type="EMBL" id="JACHXK010000003">
    <property type="protein sequence ID" value="MBB3110023.1"/>
    <property type="molecule type" value="Genomic_DNA"/>
</dbReference>
<name>A0A7W5FME0_9BACL</name>
<evidence type="ECO:0000313" key="3">
    <source>
        <dbReference type="Proteomes" id="UP000570361"/>
    </source>
</evidence>
<protein>
    <submittedName>
        <fullName evidence="2">Uncharacterized protein</fullName>
    </submittedName>
</protein>
<feature type="signal peptide" evidence="1">
    <location>
        <begin position="1"/>
        <end position="27"/>
    </location>
</feature>
<gene>
    <name evidence="2" type="ORF">FHS18_002086</name>
</gene>
<sequence>MLRSFSLIKFLTVLLLTCSLLPVSVTAATPTNATAPSALENQVQTWVEQLGKQQGFTAWKQSTTSITPIGPGQHGWLVTLRDKAAKPVGYLIVHAKEDGGFQLSEYGSGSHPAYDPNTLYQSMIQQGLISSYADALLHPLKLERLYMNPLLAVWKWDSPDGQTYYLDAWTGEALPIDDKQWLSAGVKLKKLTADGSSAPSAAKSISLVRMNPTFDAYEQMPWLTKKPLETNKVNQLTQLLDRQAKIRFTSELYDRTVLFVWPAIGYHQWNDQKLYVAFDQYGMRYVALADIQSQGLFFNE</sequence>
<organism evidence="2 3">
    <name type="scientific">Paenibacillus phyllosphaerae</name>
    <dbReference type="NCBI Taxonomy" id="274593"/>
    <lineage>
        <taxon>Bacteria</taxon>
        <taxon>Bacillati</taxon>
        <taxon>Bacillota</taxon>
        <taxon>Bacilli</taxon>
        <taxon>Bacillales</taxon>
        <taxon>Paenibacillaceae</taxon>
        <taxon>Paenibacillus</taxon>
    </lineage>
</organism>
<keyword evidence="1" id="KW-0732">Signal</keyword>
<comment type="caution">
    <text evidence="2">The sequence shown here is derived from an EMBL/GenBank/DDBJ whole genome shotgun (WGS) entry which is preliminary data.</text>
</comment>
<dbReference type="RefSeq" id="WP_183599627.1">
    <property type="nucleotide sequence ID" value="NZ_JACHXK010000003.1"/>
</dbReference>
<evidence type="ECO:0000256" key="1">
    <source>
        <dbReference type="SAM" id="SignalP"/>
    </source>
</evidence>
<reference evidence="2 3" key="1">
    <citation type="submission" date="2020-08" db="EMBL/GenBank/DDBJ databases">
        <title>Genomic Encyclopedia of Type Strains, Phase III (KMG-III): the genomes of soil and plant-associated and newly described type strains.</title>
        <authorList>
            <person name="Whitman W."/>
        </authorList>
    </citation>
    <scope>NUCLEOTIDE SEQUENCE [LARGE SCALE GENOMIC DNA]</scope>
    <source>
        <strain evidence="2 3">CECT 5862</strain>
    </source>
</reference>
<accession>A0A7W5FME0</accession>
<dbReference type="AlphaFoldDB" id="A0A7W5FME0"/>
<keyword evidence="3" id="KW-1185">Reference proteome</keyword>
<feature type="chain" id="PRO_5031061611" evidence="1">
    <location>
        <begin position="28"/>
        <end position="300"/>
    </location>
</feature>